<dbReference type="RefSeq" id="WP_208666790.1">
    <property type="nucleotide sequence ID" value="NZ_CP022201.1"/>
</dbReference>
<dbReference type="Proteomes" id="UP000251666">
    <property type="component" value="Chromosome"/>
</dbReference>
<evidence type="ECO:0000313" key="2">
    <source>
        <dbReference type="EMBL" id="AXA59953.1"/>
    </source>
</evidence>
<dbReference type="AlphaFoldDB" id="A0A2Z4Z8M0"/>
<sequence>MKNRISARAAIVLSCAVWGSASYATESGVPTTAYGVYDFSAGFLPPPTPNGTIAGRSAFYKTTSQKDSHGKDTGNDISVSVLSFSLAYLRMTDTTLLGANYGFGAVAPFFKMNGDLKVNAGGRTVFETQSDIFRQADLQILPIMLQWHIAPNIGVNAQLQIQTPTGDYDKDRFMNSGVNHWTFSPILNGTWISEQGLEVSSSFQLDVNTRNHDTDYKSGVEYRHEFAVGQHINDWTVGIGGYYYRQISDDNAPNLANGNRAKVVAIGPAISYFKPDNIPIWFHIYKEFDAENRSQGYTAAVRLAHSF</sequence>
<protein>
    <recommendedName>
        <fullName evidence="4">Phenol degradation protein meta</fullName>
    </recommendedName>
</protein>
<dbReference type="EMBL" id="CP022202">
    <property type="protein sequence ID" value="AXA59953.1"/>
    <property type="molecule type" value="Genomic_DNA"/>
</dbReference>
<proteinExistence type="predicted"/>
<feature type="signal peptide" evidence="1">
    <location>
        <begin position="1"/>
        <end position="24"/>
    </location>
</feature>
<evidence type="ECO:0008006" key="4">
    <source>
        <dbReference type="Google" id="ProtNLM"/>
    </source>
</evidence>
<organism evidence="2 3">
    <name type="scientific">Pseudomonas thivervalensis</name>
    <dbReference type="NCBI Taxonomy" id="86265"/>
    <lineage>
        <taxon>Bacteria</taxon>
        <taxon>Pseudomonadati</taxon>
        <taxon>Pseudomonadota</taxon>
        <taxon>Gammaproteobacteria</taxon>
        <taxon>Pseudomonadales</taxon>
        <taxon>Pseudomonadaceae</taxon>
        <taxon>Pseudomonas</taxon>
    </lineage>
</organism>
<accession>A0A2Z4Z8M0</accession>
<keyword evidence="1" id="KW-0732">Signal</keyword>
<dbReference type="KEGG" id="pthv:CE140_07830"/>
<dbReference type="Pfam" id="PF13557">
    <property type="entry name" value="Phenol_MetA_deg"/>
    <property type="match status" value="1"/>
</dbReference>
<keyword evidence="3" id="KW-1185">Reference proteome</keyword>
<name>A0A2Z4Z8M0_9PSED</name>
<evidence type="ECO:0000313" key="3">
    <source>
        <dbReference type="Proteomes" id="UP000251666"/>
    </source>
</evidence>
<evidence type="ECO:0000256" key="1">
    <source>
        <dbReference type="SAM" id="SignalP"/>
    </source>
</evidence>
<gene>
    <name evidence="2" type="ORF">CEQ51_07670</name>
</gene>
<feature type="chain" id="PRO_5044388298" description="Phenol degradation protein meta" evidence="1">
    <location>
        <begin position="25"/>
        <end position="307"/>
    </location>
</feature>
<reference evidence="3" key="1">
    <citation type="journal article" date="2021" name="Front. Microbiol.">
        <title>Genomic Analysis of the 1-Aminocyclopropane-1-Carboxylate Deaminase-Producing Pseudomonas thivervalensis SC5 Reveals Its Multifaceted Roles in Soil and in Beneficial Interactions With Plants.</title>
        <authorList>
            <person name="Nascimento F.X."/>
            <person name="Uron P."/>
            <person name="Glick B.R."/>
            <person name="Giachini A."/>
            <person name="Rossi M.J."/>
        </authorList>
    </citation>
    <scope>NUCLEOTIDE SEQUENCE [LARGE SCALE GENOMIC DNA]</scope>
    <source>
        <strain evidence="3">PLM3</strain>
    </source>
</reference>
<dbReference type="InterPro" id="IPR025737">
    <property type="entry name" value="FApF"/>
</dbReference>